<keyword evidence="2" id="KW-1185">Reference proteome</keyword>
<sequence length="69" mass="7984">MEQIWRLRRFAELAIEHYEAAAERGREALYPQWAKDILDICRLAEERLAGDQPIPGSSWMSGIGNRFGH</sequence>
<dbReference type="EMBL" id="FZOT01000001">
    <property type="protein sequence ID" value="SNS20381.1"/>
    <property type="molecule type" value="Genomic_DNA"/>
</dbReference>
<accession>A0A239CL18</accession>
<dbReference type="Proteomes" id="UP000198284">
    <property type="component" value="Unassembled WGS sequence"/>
</dbReference>
<organism evidence="1 2">
    <name type="scientific">Noviherbaspirillum humi</name>
    <dbReference type="NCBI Taxonomy" id="1688639"/>
    <lineage>
        <taxon>Bacteria</taxon>
        <taxon>Pseudomonadati</taxon>
        <taxon>Pseudomonadota</taxon>
        <taxon>Betaproteobacteria</taxon>
        <taxon>Burkholderiales</taxon>
        <taxon>Oxalobacteraceae</taxon>
        <taxon>Noviherbaspirillum</taxon>
    </lineage>
</organism>
<reference evidence="1 2" key="1">
    <citation type="submission" date="2017-06" db="EMBL/GenBank/DDBJ databases">
        <authorList>
            <person name="Kim H.J."/>
            <person name="Triplett B.A."/>
        </authorList>
    </citation>
    <scope>NUCLEOTIDE SEQUENCE [LARGE SCALE GENOMIC DNA]</scope>
    <source>
        <strain evidence="1 2">U15</strain>
    </source>
</reference>
<evidence type="ECO:0000313" key="1">
    <source>
        <dbReference type="EMBL" id="SNS20381.1"/>
    </source>
</evidence>
<proteinExistence type="predicted"/>
<name>A0A239CL18_9BURK</name>
<dbReference type="AlphaFoldDB" id="A0A239CL18"/>
<protein>
    <submittedName>
        <fullName evidence="1">Uncharacterized protein</fullName>
    </submittedName>
</protein>
<dbReference type="RefSeq" id="WP_089397692.1">
    <property type="nucleotide sequence ID" value="NZ_FZOT01000001.1"/>
</dbReference>
<gene>
    <name evidence="1" type="ORF">SAMN06265795_101503</name>
</gene>
<evidence type="ECO:0000313" key="2">
    <source>
        <dbReference type="Proteomes" id="UP000198284"/>
    </source>
</evidence>